<gene>
    <name evidence="1" type="ORF">FHS07_000436</name>
</gene>
<dbReference type="RefSeq" id="WP_183418272.1">
    <property type="nucleotide sequence ID" value="NZ_JACHXY010000001.1"/>
</dbReference>
<keyword evidence="1" id="KW-0808">Transferase</keyword>
<sequence length="642" mass="72336">MSETEIAPAVRFPHDGRRLVVYTIFDRRGEVEDYVLYALNALREHADRIIAVVNGVLTDTARERLAGAADEIIERDNAGFDIGAQRAALIHLGDRIAEFDEIVLTNDTWFGPVHPFAAVFERMNSRPLHFWAMTDHTAEDHNPITGNGTLPYHFQSFWIAVRREMFQTERWRRYWRELPEISTYTDAVVRHELVFHGTFTGSGFTGEAAFSSDDYDVVNASLFAPRALIEDGCPVLKRRPFFHWPPFLDRHAVIGRWALEAAAEGGYPVEIALSNLARNVAPKVLNADAGLMDVIGPDHAPYDPAAALRVVVIAHIFYDEMTEEMIERANTMPGPYDLIVTTPDAERARRIQTRIAASPGQRGAVSVRVVASNDGRDQSAFLIGCRDVLLSDDYDLVVKLHSKKTPQDGYNVGTHFREQQFLNLLHDDEHTSRVLGLFQREAGLGLAFPPMIHIGYPTLGRAWWSNKPGFERLAERLGIRVPLDDVSPLAPYGSMFFARPKALRLLVEHSWEYSDFGGAEAYHDGGLAHILERMPSYAAGELGYHSRTIVAPDYAAVSHTALDYKLDEMAGTTPGYAFEKIDRLRALGFVGTGSGKDFLRMYMRLNHMGTVHRLRRLMDPNRSPGQWIDRAARMLKKRRKNS</sequence>
<name>A0A7W5CFM7_9MICO</name>
<dbReference type="GO" id="GO:0016757">
    <property type="term" value="F:glycosyltransferase activity"/>
    <property type="evidence" value="ECO:0007669"/>
    <property type="project" value="UniProtKB-KW"/>
</dbReference>
<proteinExistence type="predicted"/>
<accession>A0A7W5CFM7</accession>
<dbReference type="Proteomes" id="UP000543579">
    <property type="component" value="Unassembled WGS sequence"/>
</dbReference>
<reference evidence="1 2" key="1">
    <citation type="submission" date="2020-08" db="EMBL/GenBank/DDBJ databases">
        <title>Genomic Encyclopedia of Type Strains, Phase III (KMG-III): the genomes of soil and plant-associated and newly described type strains.</title>
        <authorList>
            <person name="Whitman W."/>
        </authorList>
    </citation>
    <scope>NUCLEOTIDE SEQUENCE [LARGE SCALE GENOMIC DNA]</scope>
    <source>
        <strain evidence="1 2">CECT 8356</strain>
    </source>
</reference>
<dbReference type="InterPro" id="IPR007739">
    <property type="entry name" value="RgpF"/>
</dbReference>
<keyword evidence="1" id="KW-0328">Glycosyltransferase</keyword>
<organism evidence="1 2">
    <name type="scientific">Microbacterium proteolyticum</name>
    <dbReference type="NCBI Taxonomy" id="1572644"/>
    <lineage>
        <taxon>Bacteria</taxon>
        <taxon>Bacillati</taxon>
        <taxon>Actinomycetota</taxon>
        <taxon>Actinomycetes</taxon>
        <taxon>Micrococcales</taxon>
        <taxon>Microbacteriaceae</taxon>
        <taxon>Microbacterium</taxon>
    </lineage>
</organism>
<comment type="caution">
    <text evidence="1">The sequence shown here is derived from an EMBL/GenBank/DDBJ whole genome shotgun (WGS) entry which is preliminary data.</text>
</comment>
<protein>
    <submittedName>
        <fullName evidence="1">Rhamnosyltransferase</fullName>
        <ecNumber evidence="1">2.4.1.-</ecNumber>
    </submittedName>
</protein>
<dbReference type="Pfam" id="PF05045">
    <property type="entry name" value="RgpF"/>
    <property type="match status" value="1"/>
</dbReference>
<dbReference type="EMBL" id="JACHXY010000001">
    <property type="protein sequence ID" value="MBB3156752.1"/>
    <property type="molecule type" value="Genomic_DNA"/>
</dbReference>
<evidence type="ECO:0000313" key="2">
    <source>
        <dbReference type="Proteomes" id="UP000543579"/>
    </source>
</evidence>
<dbReference type="EC" id="2.4.1.-" evidence="1"/>
<evidence type="ECO:0000313" key="1">
    <source>
        <dbReference type="EMBL" id="MBB3156752.1"/>
    </source>
</evidence>
<dbReference type="AlphaFoldDB" id="A0A7W5CFM7"/>